<dbReference type="GeneID" id="62200316"/>
<evidence type="ECO:0000313" key="1">
    <source>
        <dbReference type="EMBL" id="KAF7680440.1"/>
    </source>
</evidence>
<protein>
    <submittedName>
        <fullName evidence="1">Uncharacterized protein</fullName>
    </submittedName>
</protein>
<dbReference type="EMBL" id="JAAABM010000002">
    <property type="protein sequence ID" value="KAF7680440.1"/>
    <property type="molecule type" value="Genomic_DNA"/>
</dbReference>
<dbReference type="Proteomes" id="UP000596902">
    <property type="component" value="Unassembled WGS sequence"/>
</dbReference>
<accession>A0A8H7BE62</accession>
<feature type="non-terminal residue" evidence="1">
    <location>
        <position position="1"/>
    </location>
</feature>
<gene>
    <name evidence="1" type="ORF">GT037_002091</name>
</gene>
<proteinExistence type="predicted"/>
<dbReference type="RefSeq" id="XP_038790430.1">
    <property type="nucleotide sequence ID" value="XM_038927138.1"/>
</dbReference>
<reference evidence="1" key="2">
    <citation type="submission" date="2020-08" db="EMBL/GenBank/DDBJ databases">
        <title>Draft Genome Sequence of Cumin Blight Pathogen Alternaria burnsii.</title>
        <authorList>
            <person name="Feng Z."/>
        </authorList>
    </citation>
    <scope>NUCLEOTIDE SEQUENCE</scope>
    <source>
        <strain evidence="1">CBS107.38</strain>
    </source>
</reference>
<comment type="caution">
    <text evidence="1">The sequence shown here is derived from an EMBL/GenBank/DDBJ whole genome shotgun (WGS) entry which is preliminary data.</text>
</comment>
<sequence>TVGYSEREDSVSRLRFAGARAGLINDADLWSDFLNVKRRSATCSLDLEIDLV</sequence>
<dbReference type="AlphaFoldDB" id="A0A8H7BE62"/>
<evidence type="ECO:0000313" key="2">
    <source>
        <dbReference type="Proteomes" id="UP000596902"/>
    </source>
</evidence>
<organism evidence="1 2">
    <name type="scientific">Alternaria burnsii</name>
    <dbReference type="NCBI Taxonomy" id="1187904"/>
    <lineage>
        <taxon>Eukaryota</taxon>
        <taxon>Fungi</taxon>
        <taxon>Dikarya</taxon>
        <taxon>Ascomycota</taxon>
        <taxon>Pezizomycotina</taxon>
        <taxon>Dothideomycetes</taxon>
        <taxon>Pleosporomycetidae</taxon>
        <taxon>Pleosporales</taxon>
        <taxon>Pleosporineae</taxon>
        <taxon>Pleosporaceae</taxon>
        <taxon>Alternaria</taxon>
        <taxon>Alternaria sect. Alternaria</taxon>
    </lineage>
</organism>
<keyword evidence="2" id="KW-1185">Reference proteome</keyword>
<name>A0A8H7BE62_9PLEO</name>
<reference evidence="1" key="1">
    <citation type="submission" date="2020-01" db="EMBL/GenBank/DDBJ databases">
        <authorList>
            <person name="Feng Z.H.Z."/>
        </authorList>
    </citation>
    <scope>NUCLEOTIDE SEQUENCE</scope>
    <source>
        <strain evidence="1">CBS107.38</strain>
    </source>
</reference>